<keyword evidence="3" id="KW-1185">Reference proteome</keyword>
<dbReference type="PATRIC" id="fig|1335616.4.peg.1632"/>
<protein>
    <recommendedName>
        <fullName evidence="1">N-acetyltransferase domain-containing protein</fullName>
    </recommendedName>
</protein>
<feature type="domain" description="N-acetyltransferase" evidence="1">
    <location>
        <begin position="9"/>
        <end position="149"/>
    </location>
</feature>
<dbReference type="AlphaFoldDB" id="A0A0D1A7S4"/>
<evidence type="ECO:0000313" key="2">
    <source>
        <dbReference type="EMBL" id="KIS02796.1"/>
    </source>
</evidence>
<sequence length="178" mass="20489">MQIQYKTNRLRITRLQRTDLNALNQLLSDPIIRDLSGLQLPADNAQRLLALSMVTPEPYIFVLKLVGTDELIGMFGFYQCYRADFMISAHYRELGYLLGQKWWGNGYVAEAGNKLISDFFATTQYRYLCAGVMANNHRSQRVLTKLGLKQTSHPTELAASQFNDLEQYYQRDSLMMST</sequence>
<dbReference type="Pfam" id="PF13302">
    <property type="entry name" value="Acetyltransf_3"/>
    <property type="match status" value="1"/>
</dbReference>
<proteinExistence type="predicted"/>
<accession>A0A0D1A7S4</accession>
<dbReference type="SUPFAM" id="SSF55729">
    <property type="entry name" value="Acyl-CoA N-acyltransferases (Nat)"/>
    <property type="match status" value="1"/>
</dbReference>
<comment type="caution">
    <text evidence="2">The sequence shown here is derived from an EMBL/GenBank/DDBJ whole genome shotgun (WGS) entry which is preliminary data.</text>
</comment>
<name>A0A0D1A7S4_9LACO</name>
<reference evidence="2 3" key="1">
    <citation type="submission" date="2013-08" db="EMBL/GenBank/DDBJ databases">
        <title>Lactobacillus wasatchii sp. WDC04, a late gas producing bacteria isolated from aged chedder cheese.</title>
        <authorList>
            <person name="Oberg C.J."/>
            <person name="Culumber M."/>
            <person name="McMahon D.J."/>
            <person name="Broadbent J.R."/>
            <person name="Oberg T.S."/>
            <person name="Ortaki F."/>
        </authorList>
    </citation>
    <scope>NUCLEOTIDE SEQUENCE [LARGE SCALE GENOMIC DNA]</scope>
    <source>
        <strain evidence="2 3">WDC04</strain>
    </source>
</reference>
<dbReference type="InterPro" id="IPR016181">
    <property type="entry name" value="Acyl_CoA_acyltransferase"/>
</dbReference>
<dbReference type="InterPro" id="IPR000182">
    <property type="entry name" value="GNAT_dom"/>
</dbReference>
<dbReference type="InterPro" id="IPR051531">
    <property type="entry name" value="N-acetyltransferase"/>
</dbReference>
<dbReference type="PANTHER" id="PTHR43792">
    <property type="entry name" value="GNAT FAMILY, PUTATIVE (AFU_ORTHOLOGUE AFUA_3G00765)-RELATED-RELATED"/>
    <property type="match status" value="1"/>
</dbReference>
<dbReference type="Gene3D" id="3.40.630.30">
    <property type="match status" value="1"/>
</dbReference>
<organism evidence="2 3">
    <name type="scientific">Paucilactobacillus wasatchensis</name>
    <dbReference type="NCBI Taxonomy" id="1335616"/>
    <lineage>
        <taxon>Bacteria</taxon>
        <taxon>Bacillati</taxon>
        <taxon>Bacillota</taxon>
        <taxon>Bacilli</taxon>
        <taxon>Lactobacillales</taxon>
        <taxon>Lactobacillaceae</taxon>
        <taxon>Paucilactobacillus</taxon>
    </lineage>
</organism>
<evidence type="ECO:0000313" key="3">
    <source>
        <dbReference type="Proteomes" id="UP000032279"/>
    </source>
</evidence>
<dbReference type="STRING" id="1335616.WDC_1627"/>
<dbReference type="RefSeq" id="WP_044011323.1">
    <property type="nucleotide sequence ID" value="NZ_AWTT01000047.1"/>
</dbReference>
<dbReference type="GO" id="GO:0016747">
    <property type="term" value="F:acyltransferase activity, transferring groups other than amino-acyl groups"/>
    <property type="evidence" value="ECO:0007669"/>
    <property type="project" value="InterPro"/>
</dbReference>
<evidence type="ECO:0000259" key="1">
    <source>
        <dbReference type="Pfam" id="PF13302"/>
    </source>
</evidence>
<dbReference type="EMBL" id="AWTT01000047">
    <property type="protein sequence ID" value="KIS02796.1"/>
    <property type="molecule type" value="Genomic_DNA"/>
</dbReference>
<gene>
    <name evidence="2" type="ORF">WDC_1627</name>
</gene>
<dbReference type="OrthoDB" id="9798081at2"/>
<dbReference type="Proteomes" id="UP000032279">
    <property type="component" value="Unassembled WGS sequence"/>
</dbReference>